<keyword evidence="2" id="KW-0819">tRNA processing</keyword>
<dbReference type="EMBL" id="KY629616">
    <property type="protein sequence ID" value="AST08756.1"/>
    <property type="molecule type" value="Genomic_DNA"/>
</dbReference>
<dbReference type="AlphaFoldDB" id="A0A2I4S6T0"/>
<dbReference type="RefSeq" id="YP_009455944.1">
    <property type="nucleotide sequence ID" value="NC_036805.1"/>
</dbReference>
<dbReference type="PANTHER" id="PTHR43033">
    <property type="entry name" value="TRNA(ILE)-LYSIDINE SYNTHASE-RELATED"/>
    <property type="match status" value="1"/>
</dbReference>
<dbReference type="SUPFAM" id="SSF52402">
    <property type="entry name" value="Adenine nucleotide alpha hydrolases-like"/>
    <property type="match status" value="1"/>
</dbReference>
<reference evidence="5" key="1">
    <citation type="journal article" date="2017" name="Sci. Rep.">
        <title>Multiple origins of endosymbionts in Chlorellaceae with no reductive effects on the plastid or mitochondrial genomes.</title>
        <authorList>
            <person name="Fan W."/>
            <person name="Guo W."/>
            <person name="Van Etten J.L."/>
            <person name="Mower J.P."/>
        </authorList>
    </citation>
    <scope>NUCLEOTIDE SEQUENCE</scope>
</reference>
<dbReference type="InterPro" id="IPR012094">
    <property type="entry name" value="tRNA_Ile_lys_synt"/>
</dbReference>
<dbReference type="GO" id="GO:0016879">
    <property type="term" value="F:ligase activity, forming carbon-nitrogen bonds"/>
    <property type="evidence" value="ECO:0007669"/>
    <property type="project" value="InterPro"/>
</dbReference>
<evidence type="ECO:0000256" key="4">
    <source>
        <dbReference type="ARBA" id="ARBA00022840"/>
    </source>
</evidence>
<dbReference type="Gene3D" id="3.40.50.620">
    <property type="entry name" value="HUPs"/>
    <property type="match status" value="2"/>
</dbReference>
<gene>
    <name evidence="5" type="primary">tilS</name>
</gene>
<evidence type="ECO:0000256" key="1">
    <source>
        <dbReference type="ARBA" id="ARBA00022598"/>
    </source>
</evidence>
<accession>A0A2I4S6T0</accession>
<dbReference type="PANTHER" id="PTHR43033:SF1">
    <property type="entry name" value="TRNA(ILE)-LYSIDINE SYNTHASE-RELATED"/>
    <property type="match status" value="1"/>
</dbReference>
<dbReference type="GO" id="GO:0008033">
    <property type="term" value="P:tRNA processing"/>
    <property type="evidence" value="ECO:0007669"/>
    <property type="project" value="UniProtKB-KW"/>
</dbReference>
<organism evidence="5">
    <name type="scientific">Chlorella heliozoae</name>
    <dbReference type="NCBI Taxonomy" id="554066"/>
    <lineage>
        <taxon>Eukaryota</taxon>
        <taxon>Viridiplantae</taxon>
        <taxon>Chlorophyta</taxon>
        <taxon>core chlorophytes</taxon>
        <taxon>Trebouxiophyceae</taxon>
        <taxon>Chlorellales</taxon>
        <taxon>Chlorellaceae</taxon>
        <taxon>Chlorella clade</taxon>
        <taxon>Chlorella</taxon>
    </lineage>
</organism>
<keyword evidence="5" id="KW-0934">Plastid</keyword>
<protein>
    <submittedName>
        <fullName evidence="5">tRNA-Ile lysidine synthase</fullName>
    </submittedName>
</protein>
<geneLocation type="plastid" evidence="5"/>
<proteinExistence type="predicted"/>
<name>A0A2I4S6T0_9CHLO</name>
<evidence type="ECO:0000256" key="3">
    <source>
        <dbReference type="ARBA" id="ARBA00022741"/>
    </source>
</evidence>
<evidence type="ECO:0000313" key="5">
    <source>
        <dbReference type="EMBL" id="AST08756.1"/>
    </source>
</evidence>
<keyword evidence="4" id="KW-0067">ATP-binding</keyword>
<dbReference type="GeneID" id="35656249"/>
<dbReference type="GO" id="GO:0005524">
    <property type="term" value="F:ATP binding"/>
    <property type="evidence" value="ECO:0007669"/>
    <property type="project" value="UniProtKB-KW"/>
</dbReference>
<dbReference type="InterPro" id="IPR014729">
    <property type="entry name" value="Rossmann-like_a/b/a_fold"/>
</dbReference>
<keyword evidence="1" id="KW-0436">Ligase</keyword>
<sequence length="502" mass="59685">MKRIHISDTLDTPPTDFQKKNFFCESQELKIKLRFLCSISGGQDSILNFFLLLHKFKIYDTDNTKNKLFDEVLKFPKNNFTKKNCSSPKLYSLTLFNCQHFWQRKNFICSSFAFRISFLVDCPYALVLPTILPLKENRARQWRKKMFLRFSKLQQISDILTGHTQTDRVEKNLLNVFRGTGSRGINRFSFLPLRKTSNFYFSTFILKKIKSFNSRKFLFETQKFKNTWLIFLNPEKKQQRQAYYLKQSFKHSKKFHFTRAAAREFHQLRPLFFSSDQAARNFSVDFPDFDLVSETENCESEMTVKSLLKKKKFFEKSTKLKSRIDTTSSSFNFYSKAFDINVRTVKPIQSLTRFTLSKLVQAYQLPIITDLTNFSLLFSRAKIRHQILPVIRSLFHKKLDSSLLHFFKIVEKDCNTLEKQNLVFYFLISIMYASLFKTKKVLHDKKSRGSIPLILNVFKKRSDPNLNSTFFQKLLVNYLDRELNFLQLSKIQNQLIEKKYYE</sequence>
<keyword evidence="3" id="KW-0547">Nucleotide-binding</keyword>
<evidence type="ECO:0000256" key="2">
    <source>
        <dbReference type="ARBA" id="ARBA00022694"/>
    </source>
</evidence>